<evidence type="ECO:0008006" key="5">
    <source>
        <dbReference type="Google" id="ProtNLM"/>
    </source>
</evidence>
<evidence type="ECO:0000256" key="1">
    <source>
        <dbReference type="SAM" id="MobiDB-lite"/>
    </source>
</evidence>
<evidence type="ECO:0000313" key="4">
    <source>
        <dbReference type="Proteomes" id="UP000233440"/>
    </source>
</evidence>
<feature type="compositionally biased region" description="Basic and acidic residues" evidence="1">
    <location>
        <begin position="28"/>
        <end position="37"/>
    </location>
</feature>
<protein>
    <recommendedName>
        <fullName evidence="5">Lipoprotein</fullName>
    </recommendedName>
</protein>
<dbReference type="RefSeq" id="WP_101354207.1">
    <property type="nucleotide sequence ID" value="NZ_PIQO01000006.1"/>
</dbReference>
<gene>
    <name evidence="3" type="ORF">CWO92_10795</name>
</gene>
<keyword evidence="2" id="KW-0732">Signal</keyword>
<feature type="chain" id="PRO_5039519591" description="Lipoprotein" evidence="2">
    <location>
        <begin position="22"/>
        <end position="237"/>
    </location>
</feature>
<reference evidence="3 4" key="1">
    <citation type="submission" date="2017-11" db="EMBL/GenBank/DDBJ databases">
        <title>Bacillus camelliae sp. nov., isolated from pu'er tea.</title>
        <authorList>
            <person name="Niu L."/>
        </authorList>
    </citation>
    <scope>NUCLEOTIDE SEQUENCE [LARGE SCALE GENOMIC DNA]</scope>
    <source>
        <strain evidence="3 4">7578-1</strain>
    </source>
</reference>
<dbReference type="PROSITE" id="PS51257">
    <property type="entry name" value="PROKAR_LIPOPROTEIN"/>
    <property type="match status" value="1"/>
</dbReference>
<feature type="region of interest" description="Disordered" evidence="1">
    <location>
        <begin position="23"/>
        <end position="45"/>
    </location>
</feature>
<sequence length="237" mass="26018">MKKILAIGITGLLALSLGACGDKTSSNESKEKPKNETSSKTINTKKEPNVTTDIFETVEKNITFQDENTGVYKILGEYLNGNTENGMYQIYFGDTKEQSFILNYSVKLSENPDGEKGLLFLEEGDNTKSGQLVDYSGTKINIITDTAEQIGDDIDHVTSEFSNAGVSYEGPVKEKGFMFIKFENQDKIPNKLDIDFDAPDLLQKDENGDLTTVAGDSDTGTKTLGKSEHVTLKLSKL</sequence>
<dbReference type="AlphaFoldDB" id="A0A2N3LKR5"/>
<evidence type="ECO:0000256" key="2">
    <source>
        <dbReference type="SAM" id="SignalP"/>
    </source>
</evidence>
<keyword evidence="4" id="KW-1185">Reference proteome</keyword>
<name>A0A2N3LKR5_9BACI</name>
<comment type="caution">
    <text evidence="3">The sequence shown here is derived from an EMBL/GenBank/DDBJ whole genome shotgun (WGS) entry which is preliminary data.</text>
</comment>
<dbReference type="Proteomes" id="UP000233440">
    <property type="component" value="Unassembled WGS sequence"/>
</dbReference>
<proteinExistence type="predicted"/>
<organism evidence="3 4">
    <name type="scientific">Heyndrickxia camelliae</name>
    <dbReference type="NCBI Taxonomy" id="1707093"/>
    <lineage>
        <taxon>Bacteria</taxon>
        <taxon>Bacillati</taxon>
        <taxon>Bacillota</taxon>
        <taxon>Bacilli</taxon>
        <taxon>Bacillales</taxon>
        <taxon>Bacillaceae</taxon>
        <taxon>Heyndrickxia</taxon>
    </lineage>
</organism>
<accession>A0A2N3LKR5</accession>
<feature type="signal peptide" evidence="2">
    <location>
        <begin position="1"/>
        <end position="21"/>
    </location>
</feature>
<evidence type="ECO:0000313" key="3">
    <source>
        <dbReference type="EMBL" id="PKR85231.1"/>
    </source>
</evidence>
<dbReference type="EMBL" id="PIQO01000006">
    <property type="protein sequence ID" value="PKR85231.1"/>
    <property type="molecule type" value="Genomic_DNA"/>
</dbReference>